<protein>
    <submittedName>
        <fullName evidence="1">Uncharacterized protein</fullName>
    </submittedName>
</protein>
<reference evidence="1 2" key="1">
    <citation type="submission" date="2014-10" db="EMBL/GenBank/DDBJ databases">
        <title>Draft genome of the hookworm Ancylostoma caninum.</title>
        <authorList>
            <person name="Mitreva M."/>
        </authorList>
    </citation>
    <scope>NUCLEOTIDE SEQUENCE [LARGE SCALE GENOMIC DNA]</scope>
    <source>
        <strain evidence="1 2">Baltimore</strain>
    </source>
</reference>
<comment type="caution">
    <text evidence="1">The sequence shown here is derived from an EMBL/GenBank/DDBJ whole genome shotgun (WGS) entry which is preliminary data.</text>
</comment>
<gene>
    <name evidence="1" type="ORF">ANCCAN_16457</name>
</gene>
<evidence type="ECO:0000313" key="1">
    <source>
        <dbReference type="EMBL" id="RCN37630.1"/>
    </source>
</evidence>
<sequence>MNNYKFYIVMTLVFAFSRAVRLRSARWRRQQVVGNSE</sequence>
<dbReference type="AlphaFoldDB" id="A0A368G3N0"/>
<evidence type="ECO:0000313" key="2">
    <source>
        <dbReference type="Proteomes" id="UP000252519"/>
    </source>
</evidence>
<dbReference type="Proteomes" id="UP000252519">
    <property type="component" value="Unassembled WGS sequence"/>
</dbReference>
<accession>A0A368G3N0</accession>
<dbReference type="EMBL" id="JOJR01000454">
    <property type="protein sequence ID" value="RCN37630.1"/>
    <property type="molecule type" value="Genomic_DNA"/>
</dbReference>
<organism evidence="1 2">
    <name type="scientific">Ancylostoma caninum</name>
    <name type="common">Dog hookworm</name>
    <dbReference type="NCBI Taxonomy" id="29170"/>
    <lineage>
        <taxon>Eukaryota</taxon>
        <taxon>Metazoa</taxon>
        <taxon>Ecdysozoa</taxon>
        <taxon>Nematoda</taxon>
        <taxon>Chromadorea</taxon>
        <taxon>Rhabditida</taxon>
        <taxon>Rhabditina</taxon>
        <taxon>Rhabditomorpha</taxon>
        <taxon>Strongyloidea</taxon>
        <taxon>Ancylostomatidae</taxon>
        <taxon>Ancylostomatinae</taxon>
        <taxon>Ancylostoma</taxon>
    </lineage>
</organism>
<name>A0A368G3N0_ANCCA</name>
<keyword evidence="2" id="KW-1185">Reference proteome</keyword>
<proteinExistence type="predicted"/>